<sequence length="234" mass="26506">MSNVVKIYHDLSDVGNHENHIKKIGIFTNMVSSYRVTFVSRGGATVESSDGVIPLETGMLLGANALVLTNHSNVEITDSMDNRFRLKAGSQFCIESTIQGVRPVLYGNISVLPSRHVSPILDQKKYYTSCWCQLVPQVIECISSTTDCYYALDSGLEITEFDEDGARFVIVKLNPYEKCILQADFSKDMRERYTVLNVENLSTKDINRIYSEYISPICWNKQFFENEDDIEKLG</sequence>
<organism evidence="1 2">
    <name type="scientific">Streptococcus oralis</name>
    <dbReference type="NCBI Taxonomy" id="1303"/>
    <lineage>
        <taxon>Bacteria</taxon>
        <taxon>Bacillati</taxon>
        <taxon>Bacillota</taxon>
        <taxon>Bacilli</taxon>
        <taxon>Lactobacillales</taxon>
        <taxon>Streptococcaceae</taxon>
        <taxon>Streptococcus</taxon>
    </lineage>
</organism>
<evidence type="ECO:0000313" key="1">
    <source>
        <dbReference type="EMBL" id="RSK07462.1"/>
    </source>
</evidence>
<protein>
    <submittedName>
        <fullName evidence="1">Uncharacterized protein</fullName>
    </submittedName>
</protein>
<dbReference type="Proteomes" id="UP000279863">
    <property type="component" value="Unassembled WGS sequence"/>
</dbReference>
<dbReference type="RefSeq" id="WP_048791698.1">
    <property type="nucleotide sequence ID" value="NZ_RJVZ01000024.1"/>
</dbReference>
<reference evidence="1 2" key="1">
    <citation type="submission" date="2018-11" db="EMBL/GenBank/DDBJ databases">
        <title>Species Designations Belie Phenotypic and Genotypic Heterogeneity in Oral Streptococci.</title>
        <authorList>
            <person name="Velsko I."/>
        </authorList>
    </citation>
    <scope>NUCLEOTIDE SEQUENCE [LARGE SCALE GENOMIC DNA]</scope>
    <source>
        <strain evidence="1 2">BCA1</strain>
    </source>
</reference>
<proteinExistence type="predicted"/>
<comment type="caution">
    <text evidence="1">The sequence shown here is derived from an EMBL/GenBank/DDBJ whole genome shotgun (WGS) entry which is preliminary data.</text>
</comment>
<dbReference type="AlphaFoldDB" id="A0A3R9NFM5"/>
<accession>A0A3R9NFM5</accession>
<evidence type="ECO:0000313" key="2">
    <source>
        <dbReference type="Proteomes" id="UP000279863"/>
    </source>
</evidence>
<gene>
    <name evidence="1" type="ORF">D8804_09550</name>
</gene>
<name>A0A3R9NFM5_STROR</name>
<dbReference type="EMBL" id="RJVZ01000024">
    <property type="protein sequence ID" value="RSK07462.1"/>
    <property type="molecule type" value="Genomic_DNA"/>
</dbReference>